<proteinExistence type="predicted"/>
<dbReference type="SUPFAM" id="SSF53474">
    <property type="entry name" value="alpha/beta-Hydrolases"/>
    <property type="match status" value="1"/>
</dbReference>
<dbReference type="EMBL" id="AHHD01000260">
    <property type="protein sequence ID" value="EKG16825.1"/>
    <property type="molecule type" value="Genomic_DNA"/>
</dbReference>
<dbReference type="Pfam" id="PF07859">
    <property type="entry name" value="Abhydrolase_3"/>
    <property type="match status" value="1"/>
</dbReference>
<dbReference type="GO" id="GO:0016787">
    <property type="term" value="F:hydrolase activity"/>
    <property type="evidence" value="ECO:0007669"/>
    <property type="project" value="UniProtKB-KW"/>
</dbReference>
<accession>K2SJ06</accession>
<comment type="caution">
    <text evidence="4">The sequence shown here is derived from an EMBL/GenBank/DDBJ whole genome shotgun (WGS) entry which is preliminary data.</text>
</comment>
<sequence>MLPDETRKGFDSFNSRKPPASTGIGNKRHKNIKQRARKESNRTSPIQTNKRPTKMFHLFHYLRLRLTVAVIRLLMRLRRRAPPPLPHPTPTRTVNIPSRDPGRHIKATLYTPPDAPSHPLPTLLNFHGSGFVLPMHGSDAPYCALVARATRSAVLDCAYRLAPEHPFPAALEDARDALAWVRAQPGLFDARRLSVSGFSAGANIALVLAGAAGESSDAFRCVVAFYPPVDLSVEPGEKRAPDEVVGRQKGIPAGLARLFDACYMPDGVDRKDPRVSPRWAGMGGWPGEVVVLTAAGDTLALEAEALAAAIEEGEKGRVRVVTKRFEGVGHAWDKGEVEGSAEEEATREAYEIAVDVLKKAASGE</sequence>
<gene>
    <name evidence="4" type="ORF">MPH_05927</name>
</gene>
<name>K2SJ06_MACPH</name>
<dbReference type="PANTHER" id="PTHR48081:SF8">
    <property type="entry name" value="ALPHA_BETA HYDROLASE FOLD-3 DOMAIN-CONTAINING PROTEIN-RELATED"/>
    <property type="match status" value="1"/>
</dbReference>
<dbReference type="InterPro" id="IPR029058">
    <property type="entry name" value="AB_hydrolase_fold"/>
</dbReference>
<evidence type="ECO:0000313" key="4">
    <source>
        <dbReference type="EMBL" id="EKG16825.1"/>
    </source>
</evidence>
<feature type="compositionally biased region" description="Basic residues" evidence="2">
    <location>
        <begin position="26"/>
        <end position="36"/>
    </location>
</feature>
<dbReference type="InParanoid" id="K2SJ06"/>
<dbReference type="PANTHER" id="PTHR48081">
    <property type="entry name" value="AB HYDROLASE SUPERFAMILY PROTEIN C4A8.06C"/>
    <property type="match status" value="1"/>
</dbReference>
<dbReference type="VEuPathDB" id="FungiDB:MPH_05927"/>
<keyword evidence="1" id="KW-0378">Hydrolase</keyword>
<dbReference type="AlphaFoldDB" id="K2SJ06"/>
<dbReference type="OrthoDB" id="408631at2759"/>
<dbReference type="Gene3D" id="3.40.50.1820">
    <property type="entry name" value="alpha/beta hydrolase"/>
    <property type="match status" value="1"/>
</dbReference>
<evidence type="ECO:0000313" key="5">
    <source>
        <dbReference type="Proteomes" id="UP000007129"/>
    </source>
</evidence>
<organism evidence="4 5">
    <name type="scientific">Macrophomina phaseolina (strain MS6)</name>
    <name type="common">Charcoal rot fungus</name>
    <dbReference type="NCBI Taxonomy" id="1126212"/>
    <lineage>
        <taxon>Eukaryota</taxon>
        <taxon>Fungi</taxon>
        <taxon>Dikarya</taxon>
        <taxon>Ascomycota</taxon>
        <taxon>Pezizomycotina</taxon>
        <taxon>Dothideomycetes</taxon>
        <taxon>Dothideomycetes incertae sedis</taxon>
        <taxon>Botryosphaeriales</taxon>
        <taxon>Botryosphaeriaceae</taxon>
        <taxon>Macrophomina</taxon>
    </lineage>
</organism>
<dbReference type="HOGENOM" id="CLU_012494_3_0_1"/>
<feature type="compositionally biased region" description="Basic and acidic residues" evidence="2">
    <location>
        <begin position="1"/>
        <end position="10"/>
    </location>
</feature>
<evidence type="ECO:0000256" key="2">
    <source>
        <dbReference type="SAM" id="MobiDB-lite"/>
    </source>
</evidence>
<evidence type="ECO:0000256" key="1">
    <source>
        <dbReference type="ARBA" id="ARBA00022801"/>
    </source>
</evidence>
<dbReference type="STRING" id="1126212.K2SJ06"/>
<feature type="region of interest" description="Disordered" evidence="2">
    <location>
        <begin position="82"/>
        <end position="102"/>
    </location>
</feature>
<reference evidence="4 5" key="1">
    <citation type="journal article" date="2012" name="BMC Genomics">
        <title>Tools to kill: Genome of one of the most destructive plant pathogenic fungi Macrophomina phaseolina.</title>
        <authorList>
            <person name="Islam M.S."/>
            <person name="Haque M.S."/>
            <person name="Islam M.M."/>
            <person name="Emdad E.M."/>
            <person name="Halim A."/>
            <person name="Hossen Q.M.M."/>
            <person name="Hossain M.Z."/>
            <person name="Ahmed B."/>
            <person name="Rahim S."/>
            <person name="Rahman M.S."/>
            <person name="Alam M.M."/>
            <person name="Hou S."/>
            <person name="Wan X."/>
            <person name="Saito J.A."/>
            <person name="Alam M."/>
        </authorList>
    </citation>
    <scope>NUCLEOTIDE SEQUENCE [LARGE SCALE GENOMIC DNA]</scope>
    <source>
        <strain evidence="4 5">MS6</strain>
    </source>
</reference>
<evidence type="ECO:0000259" key="3">
    <source>
        <dbReference type="Pfam" id="PF07859"/>
    </source>
</evidence>
<feature type="region of interest" description="Disordered" evidence="2">
    <location>
        <begin position="1"/>
        <end position="51"/>
    </location>
</feature>
<dbReference type="InterPro" id="IPR050300">
    <property type="entry name" value="GDXG_lipolytic_enzyme"/>
</dbReference>
<dbReference type="eggNOG" id="KOG1515">
    <property type="taxonomic scope" value="Eukaryota"/>
</dbReference>
<protein>
    <recommendedName>
        <fullName evidence="3">Alpha/beta hydrolase fold-3 domain-containing protein</fullName>
    </recommendedName>
</protein>
<dbReference type="InterPro" id="IPR013094">
    <property type="entry name" value="AB_hydrolase_3"/>
</dbReference>
<feature type="domain" description="Alpha/beta hydrolase fold-3" evidence="3">
    <location>
        <begin position="123"/>
        <end position="332"/>
    </location>
</feature>
<dbReference type="Proteomes" id="UP000007129">
    <property type="component" value="Unassembled WGS sequence"/>
</dbReference>